<sequence>MTVVASNYARAADDLEVWAELPGWSFYEVSPKGRVRRKPRTPKCRNGRNLKSHVNDKGYPAVHLRQDGREKQMPVHTAVALAFIGEPPTALHEVAHGDGNSMNANLSNLRWATHAENEADKLAHGTLMHGETHPSARFTDREIEQIRALRRIGKTYTEIAERCGVSRAHACRIVLGTRRGHNTRNTK</sequence>
<dbReference type="InterPro" id="IPR044925">
    <property type="entry name" value="His-Me_finger_sf"/>
</dbReference>
<dbReference type="InterPro" id="IPR003615">
    <property type="entry name" value="HNH_nuc"/>
</dbReference>
<feature type="domain" description="NUMOD4" evidence="1">
    <location>
        <begin position="16"/>
        <end position="65"/>
    </location>
</feature>
<comment type="caution">
    <text evidence="3">The sequence shown here is derived from an EMBL/GenBank/DDBJ whole genome shotgun (WGS) entry which is preliminary data.</text>
</comment>
<dbReference type="Gene3D" id="1.10.10.60">
    <property type="entry name" value="Homeodomain-like"/>
    <property type="match status" value="1"/>
</dbReference>
<accession>A0A6I0DQQ7</accession>
<name>A0A6I0DQQ7_BRUAN</name>
<organism evidence="3 4">
    <name type="scientific">Brucella anthropi</name>
    <name type="common">Ochrobactrum anthropi</name>
    <dbReference type="NCBI Taxonomy" id="529"/>
    <lineage>
        <taxon>Bacteria</taxon>
        <taxon>Pseudomonadati</taxon>
        <taxon>Pseudomonadota</taxon>
        <taxon>Alphaproteobacteria</taxon>
        <taxon>Hyphomicrobiales</taxon>
        <taxon>Brucellaceae</taxon>
        <taxon>Brucella/Ochrobactrum group</taxon>
        <taxon>Brucella</taxon>
    </lineage>
</organism>
<dbReference type="GO" id="GO:0016788">
    <property type="term" value="F:hydrolase activity, acting on ester bonds"/>
    <property type="evidence" value="ECO:0007669"/>
    <property type="project" value="InterPro"/>
</dbReference>
<gene>
    <name evidence="3" type="ORF">F9L06_10140</name>
</gene>
<evidence type="ECO:0000259" key="1">
    <source>
        <dbReference type="Pfam" id="PF07463"/>
    </source>
</evidence>
<dbReference type="EMBL" id="WBWX01000003">
    <property type="protein sequence ID" value="KAB2798954.1"/>
    <property type="molecule type" value="Genomic_DNA"/>
</dbReference>
<evidence type="ECO:0008006" key="5">
    <source>
        <dbReference type="Google" id="ProtNLM"/>
    </source>
</evidence>
<dbReference type="InterPro" id="IPR010902">
    <property type="entry name" value="NUMOD4"/>
</dbReference>
<proteinExistence type="predicted"/>
<evidence type="ECO:0000313" key="4">
    <source>
        <dbReference type="Proteomes" id="UP000441102"/>
    </source>
</evidence>
<dbReference type="Pfam" id="PF13392">
    <property type="entry name" value="HNH_3"/>
    <property type="match status" value="1"/>
</dbReference>
<dbReference type="Pfam" id="PF07463">
    <property type="entry name" value="NUMOD4"/>
    <property type="match status" value="1"/>
</dbReference>
<feature type="domain" description="HNH nuclease" evidence="2">
    <location>
        <begin position="75"/>
        <end position="118"/>
    </location>
</feature>
<dbReference type="Proteomes" id="UP000441102">
    <property type="component" value="Unassembled WGS sequence"/>
</dbReference>
<evidence type="ECO:0000259" key="2">
    <source>
        <dbReference type="Pfam" id="PF13392"/>
    </source>
</evidence>
<dbReference type="SUPFAM" id="SSF54060">
    <property type="entry name" value="His-Me finger endonucleases"/>
    <property type="match status" value="1"/>
</dbReference>
<protein>
    <recommendedName>
        <fullName evidence="5">HNH endonuclease</fullName>
    </recommendedName>
</protein>
<dbReference type="AlphaFoldDB" id="A0A6I0DQQ7"/>
<reference evidence="3 4" key="1">
    <citation type="submission" date="2019-09" db="EMBL/GenBank/DDBJ databases">
        <title>Taxonomic organization of the family Brucellaceae based on a phylogenomic approach.</title>
        <authorList>
            <person name="Leclercq S."/>
            <person name="Cloeckaert A."/>
            <person name="Zygmunt M.S."/>
        </authorList>
    </citation>
    <scope>NUCLEOTIDE SEQUENCE [LARGE SCALE GENOMIC DNA]</scope>
    <source>
        <strain evidence="3 4">CCUG 34461</strain>
    </source>
</reference>
<evidence type="ECO:0000313" key="3">
    <source>
        <dbReference type="EMBL" id="KAB2798954.1"/>
    </source>
</evidence>
<dbReference type="RefSeq" id="WP_151576506.1">
    <property type="nucleotide sequence ID" value="NZ_WBWX01000003.1"/>
</dbReference>
<dbReference type="Gene3D" id="3.90.75.20">
    <property type="match status" value="1"/>
</dbReference>